<dbReference type="SUPFAM" id="SSF51430">
    <property type="entry name" value="NAD(P)-linked oxidoreductase"/>
    <property type="match status" value="1"/>
</dbReference>
<protein>
    <submittedName>
        <fullName evidence="2">Putative alcohol dehydrogenase</fullName>
    </submittedName>
</protein>
<feature type="non-terminal residue" evidence="2">
    <location>
        <position position="69"/>
    </location>
</feature>
<dbReference type="EMBL" id="MRZV01000206">
    <property type="protein sequence ID" value="PIK55672.1"/>
    <property type="molecule type" value="Genomic_DNA"/>
</dbReference>
<dbReference type="InterPro" id="IPR036812">
    <property type="entry name" value="NAD(P)_OxRdtase_dom_sf"/>
</dbReference>
<sequence>MFEQLWNSFHAPEDVQRNLEDTLKKLQLSYLDLYLMHWPTAFQAGENPFPTNADGGFIPGPTDYTVTWQ</sequence>
<dbReference type="AlphaFoldDB" id="A0A2G8L5Y0"/>
<dbReference type="PANTHER" id="PTHR11732">
    <property type="entry name" value="ALDO/KETO REDUCTASE"/>
    <property type="match status" value="1"/>
</dbReference>
<accession>A0A2G8L5Y0</accession>
<reference evidence="2 3" key="1">
    <citation type="journal article" date="2017" name="PLoS Biol.">
        <title>The sea cucumber genome provides insights into morphological evolution and visceral regeneration.</title>
        <authorList>
            <person name="Zhang X."/>
            <person name="Sun L."/>
            <person name="Yuan J."/>
            <person name="Sun Y."/>
            <person name="Gao Y."/>
            <person name="Zhang L."/>
            <person name="Li S."/>
            <person name="Dai H."/>
            <person name="Hamel J.F."/>
            <person name="Liu C."/>
            <person name="Yu Y."/>
            <person name="Liu S."/>
            <person name="Lin W."/>
            <person name="Guo K."/>
            <person name="Jin S."/>
            <person name="Xu P."/>
            <person name="Storey K.B."/>
            <person name="Huan P."/>
            <person name="Zhang T."/>
            <person name="Zhou Y."/>
            <person name="Zhang J."/>
            <person name="Lin C."/>
            <person name="Li X."/>
            <person name="Xing L."/>
            <person name="Huo D."/>
            <person name="Sun M."/>
            <person name="Wang L."/>
            <person name="Mercier A."/>
            <person name="Li F."/>
            <person name="Yang H."/>
            <person name="Xiang J."/>
        </authorList>
    </citation>
    <scope>NUCLEOTIDE SEQUENCE [LARGE SCALE GENOMIC DNA]</scope>
    <source>
        <strain evidence="2">Shaxun</strain>
        <tissue evidence="2">Muscle</tissue>
    </source>
</reference>
<proteinExistence type="predicted"/>
<feature type="domain" description="NADP-dependent oxidoreductase" evidence="1">
    <location>
        <begin position="6"/>
        <end position="40"/>
    </location>
</feature>
<dbReference type="Gene3D" id="3.20.20.100">
    <property type="entry name" value="NADP-dependent oxidoreductase domain"/>
    <property type="match status" value="1"/>
</dbReference>
<dbReference type="InterPro" id="IPR020471">
    <property type="entry name" value="AKR"/>
</dbReference>
<dbReference type="OrthoDB" id="10070573at2759"/>
<dbReference type="GO" id="GO:0016491">
    <property type="term" value="F:oxidoreductase activity"/>
    <property type="evidence" value="ECO:0007669"/>
    <property type="project" value="InterPro"/>
</dbReference>
<dbReference type="Pfam" id="PF00248">
    <property type="entry name" value="Aldo_ket_red"/>
    <property type="match status" value="1"/>
</dbReference>
<name>A0A2G8L5Y0_STIJA</name>
<keyword evidence="3" id="KW-1185">Reference proteome</keyword>
<comment type="caution">
    <text evidence="2">The sequence shown here is derived from an EMBL/GenBank/DDBJ whole genome shotgun (WGS) entry which is preliminary data.</text>
</comment>
<dbReference type="Proteomes" id="UP000230750">
    <property type="component" value="Unassembled WGS sequence"/>
</dbReference>
<evidence type="ECO:0000259" key="1">
    <source>
        <dbReference type="Pfam" id="PF00248"/>
    </source>
</evidence>
<evidence type="ECO:0000313" key="3">
    <source>
        <dbReference type="Proteomes" id="UP000230750"/>
    </source>
</evidence>
<dbReference type="STRING" id="307972.A0A2G8L5Y0"/>
<gene>
    <name evidence="2" type="ORF">BSL78_07443</name>
</gene>
<organism evidence="2 3">
    <name type="scientific">Stichopus japonicus</name>
    <name type="common">Sea cucumber</name>
    <dbReference type="NCBI Taxonomy" id="307972"/>
    <lineage>
        <taxon>Eukaryota</taxon>
        <taxon>Metazoa</taxon>
        <taxon>Echinodermata</taxon>
        <taxon>Eleutherozoa</taxon>
        <taxon>Echinozoa</taxon>
        <taxon>Holothuroidea</taxon>
        <taxon>Aspidochirotacea</taxon>
        <taxon>Aspidochirotida</taxon>
        <taxon>Stichopodidae</taxon>
        <taxon>Apostichopus</taxon>
    </lineage>
</organism>
<evidence type="ECO:0000313" key="2">
    <source>
        <dbReference type="EMBL" id="PIK55672.1"/>
    </source>
</evidence>
<dbReference type="InterPro" id="IPR023210">
    <property type="entry name" value="NADP_OxRdtase_dom"/>
</dbReference>